<feature type="compositionally biased region" description="Basic and acidic residues" evidence="1">
    <location>
        <begin position="157"/>
        <end position="178"/>
    </location>
</feature>
<reference evidence="3" key="1">
    <citation type="journal article" date="2018" name="Nat. Microbiol.">
        <title>Leveraging single-cell genomics to expand the fungal tree of life.</title>
        <authorList>
            <person name="Ahrendt S.R."/>
            <person name="Quandt C.A."/>
            <person name="Ciobanu D."/>
            <person name="Clum A."/>
            <person name="Salamov A."/>
            <person name="Andreopoulos B."/>
            <person name="Cheng J.F."/>
            <person name="Woyke T."/>
            <person name="Pelin A."/>
            <person name="Henrissat B."/>
            <person name="Reynolds N.K."/>
            <person name="Benny G.L."/>
            <person name="Smith M.E."/>
            <person name="James T.Y."/>
            <person name="Grigoriev I.V."/>
        </authorList>
    </citation>
    <scope>NUCLEOTIDE SEQUENCE [LARGE SCALE GENOMIC DNA]</scope>
    <source>
        <strain evidence="3">CSF55</strain>
    </source>
</reference>
<protein>
    <submittedName>
        <fullName evidence="2">Uncharacterized protein</fullName>
    </submittedName>
</protein>
<feature type="compositionally biased region" description="Basic and acidic residues" evidence="1">
    <location>
        <begin position="29"/>
        <end position="68"/>
    </location>
</feature>
<evidence type="ECO:0000313" key="2">
    <source>
        <dbReference type="EMBL" id="RKP16571.1"/>
    </source>
</evidence>
<evidence type="ECO:0000313" key="3">
    <source>
        <dbReference type="Proteomes" id="UP000281549"/>
    </source>
</evidence>
<dbReference type="EMBL" id="ML006409">
    <property type="protein sequence ID" value="RKP16571.1"/>
    <property type="molecule type" value="Genomic_DNA"/>
</dbReference>
<accession>A0A4P9YD81</accession>
<feature type="compositionally biased region" description="Polar residues" evidence="1">
    <location>
        <begin position="72"/>
        <end position="90"/>
    </location>
</feature>
<dbReference type="Proteomes" id="UP000281549">
    <property type="component" value="Unassembled WGS sequence"/>
</dbReference>
<feature type="compositionally biased region" description="Basic and acidic residues" evidence="1">
    <location>
        <begin position="111"/>
        <end position="126"/>
    </location>
</feature>
<organism evidence="2 3">
    <name type="scientific">Rozella allomycis (strain CSF55)</name>
    <dbReference type="NCBI Taxonomy" id="988480"/>
    <lineage>
        <taxon>Eukaryota</taxon>
        <taxon>Fungi</taxon>
        <taxon>Fungi incertae sedis</taxon>
        <taxon>Cryptomycota</taxon>
        <taxon>Cryptomycota incertae sedis</taxon>
        <taxon>Rozella</taxon>
    </lineage>
</organism>
<gene>
    <name evidence="2" type="ORF">ROZALSC1DRAFT_31515</name>
</gene>
<feature type="compositionally biased region" description="Low complexity" evidence="1">
    <location>
        <begin position="129"/>
        <end position="140"/>
    </location>
</feature>
<feature type="compositionally biased region" description="Low complexity" evidence="1">
    <location>
        <begin position="95"/>
        <end position="110"/>
    </location>
</feature>
<feature type="compositionally biased region" description="Basic residues" evidence="1">
    <location>
        <begin position="179"/>
        <end position="189"/>
    </location>
</feature>
<proteinExistence type="predicted"/>
<name>A0A4P9YD81_ROZAC</name>
<sequence length="362" mass="41665">MKRKSILPVNIIDLVSDEDKKNKSRKNTVKKEQVGQVKKDPVNREHNQINRDQVKRDQLKKDPVKVPDKNLNIGTPKSRNLNVKNDSQSYKTDKNNPSANNNNDKSSSFNSKKESDQKTNNKEPPKRFTSTNPGPSSSGSHYPRNDSNVHTPKRVRREMDHYSPEKDNSTRQRASERRIVRRVSHKRSPKNNNTPRNNTSRVSNAELDSLLKELHTLREIVHKRGEFVGLDESQLEVVSNHDKEFAVKELADKELAVKEFAVKEFAVKELAVKELADKELTVKEFDDKEIQTDMIDQPTQSRPAVVDAQIQTYSSTMDLHNNLMASAFHSISQENEILKNKLRMLEEINSASPRQVFQSRRR</sequence>
<evidence type="ECO:0000256" key="1">
    <source>
        <dbReference type="SAM" id="MobiDB-lite"/>
    </source>
</evidence>
<feature type="compositionally biased region" description="Polar residues" evidence="1">
    <location>
        <begin position="190"/>
        <end position="203"/>
    </location>
</feature>
<feature type="region of interest" description="Disordered" evidence="1">
    <location>
        <begin position="15"/>
        <end position="204"/>
    </location>
</feature>
<dbReference type="AlphaFoldDB" id="A0A4P9YD81"/>